<name>A0ABW2SJ55_9ACTO</name>
<gene>
    <name evidence="1" type="ORF">ACFQWG_01415</name>
</gene>
<dbReference type="InterPro" id="IPR017853">
    <property type="entry name" value="GH"/>
</dbReference>
<sequence length="135" mass="15628">MGRRLRAEQSGLADGRPFTNTLDGAPISVPYAGQPYFVSEYGGIWWNETLAGTAQDEASWGYGERVRTPEEWHRRYAGLTRVLLRDPLMFGYCFTQLTDTFQEQNGIYDFHRVPKFDIERIRQVQAEPAAYERED</sequence>
<dbReference type="Proteomes" id="UP001596527">
    <property type="component" value="Unassembled WGS sequence"/>
</dbReference>
<comment type="caution">
    <text evidence="1">The sequence shown here is derived from an EMBL/GenBank/DDBJ whole genome shotgun (WGS) entry which is preliminary data.</text>
</comment>
<evidence type="ECO:0000313" key="1">
    <source>
        <dbReference type="EMBL" id="MFC7579885.1"/>
    </source>
</evidence>
<keyword evidence="2" id="KW-1185">Reference proteome</keyword>
<evidence type="ECO:0000313" key="2">
    <source>
        <dbReference type="Proteomes" id="UP001596527"/>
    </source>
</evidence>
<reference evidence="2" key="1">
    <citation type="journal article" date="2019" name="Int. J. Syst. Evol. Microbiol.">
        <title>The Global Catalogue of Microorganisms (GCM) 10K type strain sequencing project: providing services to taxonomists for standard genome sequencing and annotation.</title>
        <authorList>
            <consortium name="The Broad Institute Genomics Platform"/>
            <consortium name="The Broad Institute Genome Sequencing Center for Infectious Disease"/>
            <person name="Wu L."/>
            <person name="Ma J."/>
        </authorList>
    </citation>
    <scope>NUCLEOTIDE SEQUENCE [LARGE SCALE GENOMIC DNA]</scope>
    <source>
        <strain evidence="2">CCUG 56698</strain>
    </source>
</reference>
<dbReference type="Gene3D" id="3.20.20.80">
    <property type="entry name" value="Glycosidases"/>
    <property type="match status" value="1"/>
</dbReference>
<protein>
    <recommendedName>
        <fullName evidence="3">Beta-galactosidase</fullName>
    </recommendedName>
</protein>
<accession>A0ABW2SJ55</accession>
<proteinExistence type="predicted"/>
<dbReference type="EMBL" id="JBHTEF010000001">
    <property type="protein sequence ID" value="MFC7579885.1"/>
    <property type="molecule type" value="Genomic_DNA"/>
</dbReference>
<dbReference type="SUPFAM" id="SSF51445">
    <property type="entry name" value="(Trans)glycosidases"/>
    <property type="match status" value="1"/>
</dbReference>
<dbReference type="RefSeq" id="WP_380976366.1">
    <property type="nucleotide sequence ID" value="NZ_JBHTEF010000001.1"/>
</dbReference>
<organism evidence="1 2">
    <name type="scientific">Schaalia naturae</name>
    <dbReference type="NCBI Taxonomy" id="635203"/>
    <lineage>
        <taxon>Bacteria</taxon>
        <taxon>Bacillati</taxon>
        <taxon>Actinomycetota</taxon>
        <taxon>Actinomycetes</taxon>
        <taxon>Actinomycetales</taxon>
        <taxon>Actinomycetaceae</taxon>
        <taxon>Schaalia</taxon>
    </lineage>
</organism>
<evidence type="ECO:0008006" key="3">
    <source>
        <dbReference type="Google" id="ProtNLM"/>
    </source>
</evidence>